<dbReference type="InterPro" id="IPR006311">
    <property type="entry name" value="TAT_signal"/>
</dbReference>
<organism evidence="7 8">
    <name type="scientific">Novipirellula rosea</name>
    <dbReference type="NCBI Taxonomy" id="1031540"/>
    <lineage>
        <taxon>Bacteria</taxon>
        <taxon>Pseudomonadati</taxon>
        <taxon>Planctomycetota</taxon>
        <taxon>Planctomycetia</taxon>
        <taxon>Pirellulales</taxon>
        <taxon>Pirellulaceae</taxon>
        <taxon>Novipirellula</taxon>
    </lineage>
</organism>
<evidence type="ECO:0000259" key="6">
    <source>
        <dbReference type="SMART" id="SM00922"/>
    </source>
</evidence>
<dbReference type="Pfam" id="PF13378">
    <property type="entry name" value="MR_MLE_C"/>
    <property type="match status" value="1"/>
</dbReference>
<dbReference type="Gene3D" id="3.30.390.10">
    <property type="entry name" value="Enolase-like, N-terminal domain"/>
    <property type="match status" value="1"/>
</dbReference>
<dbReference type="SFLD" id="SFLDG00180">
    <property type="entry name" value="muconate_cycloisomerase"/>
    <property type="match status" value="1"/>
</dbReference>
<accession>A0ABP8NHH3</accession>
<dbReference type="InterPro" id="IPR034593">
    <property type="entry name" value="DgoD-like"/>
</dbReference>
<keyword evidence="2 5" id="KW-0479">Metal-binding</keyword>
<evidence type="ECO:0000313" key="8">
    <source>
        <dbReference type="Proteomes" id="UP001500840"/>
    </source>
</evidence>
<evidence type="ECO:0000256" key="1">
    <source>
        <dbReference type="ARBA" id="ARBA00008031"/>
    </source>
</evidence>
<proteinExistence type="inferred from homology"/>
<dbReference type="InterPro" id="IPR036849">
    <property type="entry name" value="Enolase-like_C_sf"/>
</dbReference>
<sequence>MKSGRRAFLSGLGVTSLAAALPQTKGTAQENPAALEAAPAPIGNGKMKLSFRPYELQLEHTFTVAGNSRKTTPVVLAEIQYEGLTGYGEASMPPYLGESQQSVMQFLSKVKLEQFKDPFLLDDILAYVDSLDEGNRAAKACVDIALHDLLGKLVDKPLHKLWGINPANTPMTSFTIGIDTPEMVKLKTKEAARFKVLKVKLGGGNDREMIEAVRSVTDVPIYVDVNQGWSDKHEALEMVHWLAEQGTEFVEQPLAKTAVDDLAWLTSKSPLPIIADEAFQRLGDVADFQGVYSGINIKLMKSTGLREAQKMITVARALDMSLMMGCMTETSCAVSAAAQLSPLVDWADLDGNLLITNDLYEGVKVIDGKLTLSDLPGIGIRKRNI</sequence>
<dbReference type="RefSeq" id="WP_345327123.1">
    <property type="nucleotide sequence ID" value="NZ_BAABGA010000088.1"/>
</dbReference>
<dbReference type="InterPro" id="IPR029017">
    <property type="entry name" value="Enolase-like_N"/>
</dbReference>
<keyword evidence="3 5" id="KW-0460">Magnesium</keyword>
<dbReference type="EC" id="5.1.1.-" evidence="5"/>
<evidence type="ECO:0000256" key="4">
    <source>
        <dbReference type="ARBA" id="ARBA00023235"/>
    </source>
</evidence>
<dbReference type="SFLD" id="SFLDS00001">
    <property type="entry name" value="Enolase"/>
    <property type="match status" value="1"/>
</dbReference>
<dbReference type="CDD" id="cd03319">
    <property type="entry name" value="L-Ala-DL-Glu_epimerase"/>
    <property type="match status" value="1"/>
</dbReference>
<dbReference type="SUPFAM" id="SSF51604">
    <property type="entry name" value="Enolase C-terminal domain-like"/>
    <property type="match status" value="1"/>
</dbReference>
<dbReference type="SUPFAM" id="SSF54826">
    <property type="entry name" value="Enolase N-terminal domain-like"/>
    <property type="match status" value="1"/>
</dbReference>
<dbReference type="InterPro" id="IPR013342">
    <property type="entry name" value="Mandelate_racemase_C"/>
</dbReference>
<keyword evidence="4 5" id="KW-0413">Isomerase</keyword>
<comment type="cofactor">
    <cofactor evidence="5">
        <name>Mg(2+)</name>
        <dbReference type="ChEBI" id="CHEBI:18420"/>
    </cofactor>
    <text evidence="5">Binds 1 Mg(2+) ion per subunit.</text>
</comment>
<evidence type="ECO:0000256" key="5">
    <source>
        <dbReference type="RuleBase" id="RU366006"/>
    </source>
</evidence>
<dbReference type="PROSITE" id="PS51318">
    <property type="entry name" value="TAT"/>
    <property type="match status" value="1"/>
</dbReference>
<dbReference type="PANTHER" id="PTHR48080">
    <property type="entry name" value="D-GALACTONATE DEHYDRATASE-RELATED"/>
    <property type="match status" value="1"/>
</dbReference>
<evidence type="ECO:0000256" key="2">
    <source>
        <dbReference type="ARBA" id="ARBA00022723"/>
    </source>
</evidence>
<dbReference type="InterPro" id="IPR029065">
    <property type="entry name" value="Enolase_C-like"/>
</dbReference>
<name>A0ABP8NHH3_9BACT</name>
<protein>
    <recommendedName>
        <fullName evidence="5">Dipeptide epimerase</fullName>
        <ecNumber evidence="5">5.1.1.-</ecNumber>
    </recommendedName>
</protein>
<dbReference type="Gene3D" id="3.20.20.120">
    <property type="entry name" value="Enolase-like C-terminal domain"/>
    <property type="match status" value="1"/>
</dbReference>
<dbReference type="InterPro" id="IPR013341">
    <property type="entry name" value="Mandelate_racemase_N_dom"/>
</dbReference>
<dbReference type="SMART" id="SM00922">
    <property type="entry name" value="MR_MLE"/>
    <property type="match status" value="1"/>
</dbReference>
<gene>
    <name evidence="7" type="ORF">GCM10023156_57270</name>
</gene>
<dbReference type="Pfam" id="PF02746">
    <property type="entry name" value="MR_MLE_N"/>
    <property type="match status" value="1"/>
</dbReference>
<reference evidence="8" key="1">
    <citation type="journal article" date="2019" name="Int. J. Syst. Evol. Microbiol.">
        <title>The Global Catalogue of Microorganisms (GCM) 10K type strain sequencing project: providing services to taxonomists for standard genome sequencing and annotation.</title>
        <authorList>
            <consortium name="The Broad Institute Genomics Platform"/>
            <consortium name="The Broad Institute Genome Sequencing Center for Infectious Disease"/>
            <person name="Wu L."/>
            <person name="Ma J."/>
        </authorList>
    </citation>
    <scope>NUCLEOTIDE SEQUENCE [LARGE SCALE GENOMIC DNA]</scope>
    <source>
        <strain evidence="8">JCM 17759</strain>
    </source>
</reference>
<comment type="similarity">
    <text evidence="1 5">Belongs to the mandelate racemase/muconate lactonizing enzyme family.</text>
</comment>
<keyword evidence="8" id="KW-1185">Reference proteome</keyword>
<dbReference type="Proteomes" id="UP001500840">
    <property type="component" value="Unassembled WGS sequence"/>
</dbReference>
<feature type="domain" description="Mandelate racemase/muconate lactonizing enzyme C-terminal" evidence="6">
    <location>
        <begin position="181"/>
        <end position="272"/>
    </location>
</feature>
<dbReference type="InterPro" id="IPR034603">
    <property type="entry name" value="Dipeptide_epimerase"/>
</dbReference>
<dbReference type="PANTHER" id="PTHR48080:SF3">
    <property type="entry name" value="ENOLASE SUPERFAMILY MEMBER DDB_G0284701"/>
    <property type="match status" value="1"/>
</dbReference>
<dbReference type="EMBL" id="BAABGA010000088">
    <property type="protein sequence ID" value="GAA4467422.1"/>
    <property type="molecule type" value="Genomic_DNA"/>
</dbReference>
<evidence type="ECO:0000256" key="3">
    <source>
        <dbReference type="ARBA" id="ARBA00022842"/>
    </source>
</evidence>
<comment type="caution">
    <text evidence="7">The sequence shown here is derived from an EMBL/GenBank/DDBJ whole genome shotgun (WGS) entry which is preliminary data.</text>
</comment>
<evidence type="ECO:0000313" key="7">
    <source>
        <dbReference type="EMBL" id="GAA4467422.1"/>
    </source>
</evidence>